<dbReference type="InterPro" id="IPR013783">
    <property type="entry name" value="Ig-like_fold"/>
</dbReference>
<evidence type="ECO:0000313" key="6">
    <source>
        <dbReference type="EMBL" id="EPS63175.1"/>
    </source>
</evidence>
<keyword evidence="1" id="KW-0112">Calmodulin-binding</keyword>
<evidence type="ECO:0000256" key="5">
    <source>
        <dbReference type="SAM" id="SignalP"/>
    </source>
</evidence>
<dbReference type="GO" id="GO:0003712">
    <property type="term" value="F:transcription coregulator activity"/>
    <property type="evidence" value="ECO:0007669"/>
    <property type="project" value="TreeGrafter"/>
</dbReference>
<dbReference type="Gene3D" id="1.25.40.20">
    <property type="entry name" value="Ankyrin repeat-containing domain"/>
    <property type="match status" value="1"/>
</dbReference>
<dbReference type="SUPFAM" id="SSF81296">
    <property type="entry name" value="E set domains"/>
    <property type="match status" value="1"/>
</dbReference>
<evidence type="ECO:0000256" key="2">
    <source>
        <dbReference type="ARBA" id="ARBA00023016"/>
    </source>
</evidence>
<dbReference type="GO" id="GO:0006357">
    <property type="term" value="P:regulation of transcription by RNA polymerase II"/>
    <property type="evidence" value="ECO:0007669"/>
    <property type="project" value="TreeGrafter"/>
</dbReference>
<evidence type="ECO:0000313" key="7">
    <source>
        <dbReference type="Proteomes" id="UP000015453"/>
    </source>
</evidence>
<dbReference type="PROSITE" id="PS50096">
    <property type="entry name" value="IQ"/>
    <property type="match status" value="3"/>
</dbReference>
<dbReference type="PANTHER" id="PTHR23335">
    <property type="entry name" value="CALMODULIN-BINDING TRANSCRIPTION ACTIVATOR CAMTA"/>
    <property type="match status" value="1"/>
</dbReference>
<protein>
    <submittedName>
        <fullName evidence="6">Uncharacterized protein</fullName>
    </submittedName>
</protein>
<dbReference type="OrthoDB" id="407555at2759"/>
<name>S8C8M6_9LAMI</name>
<keyword evidence="7" id="KW-1185">Reference proteome</keyword>
<dbReference type="InterPro" id="IPR002110">
    <property type="entry name" value="Ankyrin_rpt"/>
</dbReference>
<dbReference type="CDD" id="cd23767">
    <property type="entry name" value="IQCD"/>
    <property type="match status" value="1"/>
</dbReference>
<dbReference type="Proteomes" id="UP000015453">
    <property type="component" value="Unassembled WGS sequence"/>
</dbReference>
<feature type="non-terminal residue" evidence="6">
    <location>
        <position position="1"/>
    </location>
</feature>
<dbReference type="Gene3D" id="2.60.40.10">
    <property type="entry name" value="Immunoglobulins"/>
    <property type="match status" value="1"/>
</dbReference>
<evidence type="ECO:0000256" key="3">
    <source>
        <dbReference type="ARBA" id="ARBA00023043"/>
    </source>
</evidence>
<dbReference type="InterPro" id="IPR036770">
    <property type="entry name" value="Ankyrin_rpt-contain_sf"/>
</dbReference>
<dbReference type="EMBL" id="AUSU01005649">
    <property type="protein sequence ID" value="EPS63175.1"/>
    <property type="molecule type" value="Genomic_DNA"/>
</dbReference>
<dbReference type="PROSITE" id="PS50297">
    <property type="entry name" value="ANK_REP_REGION"/>
    <property type="match status" value="1"/>
</dbReference>
<dbReference type="AlphaFoldDB" id="S8C8M6"/>
<dbReference type="GO" id="GO:0005516">
    <property type="term" value="F:calmodulin binding"/>
    <property type="evidence" value="ECO:0007669"/>
    <property type="project" value="UniProtKB-KW"/>
</dbReference>
<feature type="signal peptide" evidence="5">
    <location>
        <begin position="1"/>
        <end position="20"/>
    </location>
</feature>
<keyword evidence="3 4" id="KW-0040">ANK repeat</keyword>
<dbReference type="SUPFAM" id="SSF48403">
    <property type="entry name" value="Ankyrin repeat"/>
    <property type="match status" value="1"/>
</dbReference>
<accession>S8C8M6</accession>
<dbReference type="Pfam" id="PF12796">
    <property type="entry name" value="Ank_2"/>
    <property type="match status" value="1"/>
</dbReference>
<sequence length="628" mass="71164">HVVFIFLFIILLYTGQGVGGLLLNSLSITTELMPGEATNVSKVSLTPQGSFGSWMSNLIDDVQREPSTLSVPFNDSMVKNQDASMFGQIIKITDISPGWAFSFEETKILVVGTVEEGRESITGLELYLVCGNYIAPVEVLQAGVYRCRFFPQTTGLVNLFLSIDGNHPISQIWTFEIRAPLLSNTPTSPENKADWVEFQLQMRLARLLFSSSKSMSVYSSGISQSALKEAKAFLKKTSDIPESWMSMEKMIEDAQLSFPHAKNRLFELILQNRLREFLLEKVVLGYKVFEHAECGLSVIHFCAILGYIWSVHLFSCSGLSLDYRDKFGWTALHWAAYHGKEKMAAALLSAGAKPNLVTHPTSKNRAGSNAADLASENGYDGLAAYLSEQALVTQFNDMTIAGNMSGSLEVEARVDDTLGNLVNLTEEQLNLKESVSAYRTAADAASRIHVAWMERSLRLRTKAVESSSPDMEARNIVAAMKIQHAYRSYETRKKMVAAARIQYRFRTWKMRKQFLSMRCKAIKIQAMFRGYQARKKYCKFIWSVGVIEKAILRWRMRRRGFRGLQLKVDNGETAGDLEEEFFKDSRRQAEERVERLVVRVQALFRSKRAQEEYRRMKVEHSKAAMEYE</sequence>
<feature type="non-terminal residue" evidence="6">
    <location>
        <position position="628"/>
    </location>
</feature>
<keyword evidence="2" id="KW-0346">Stress response</keyword>
<keyword evidence="5" id="KW-0732">Signal</keyword>
<dbReference type="SMART" id="SM00248">
    <property type="entry name" value="ANK"/>
    <property type="match status" value="1"/>
</dbReference>
<dbReference type="PANTHER" id="PTHR23335:SF3">
    <property type="entry name" value="CALMODULIN-BINDING TRANSCRIPTION ACTIVATOR 5"/>
    <property type="match status" value="1"/>
</dbReference>
<feature type="chain" id="PRO_5004561719" evidence="5">
    <location>
        <begin position="21"/>
        <end position="628"/>
    </location>
</feature>
<evidence type="ECO:0000256" key="1">
    <source>
        <dbReference type="ARBA" id="ARBA00022860"/>
    </source>
</evidence>
<proteinExistence type="predicted"/>
<dbReference type="PROSITE" id="PS50088">
    <property type="entry name" value="ANK_REPEAT"/>
    <property type="match status" value="1"/>
</dbReference>
<dbReference type="Gene3D" id="1.20.5.190">
    <property type="match status" value="1"/>
</dbReference>
<gene>
    <name evidence="6" type="ORF">M569_11612</name>
</gene>
<dbReference type="SMART" id="SM00015">
    <property type="entry name" value="IQ"/>
    <property type="match status" value="3"/>
</dbReference>
<feature type="repeat" description="ANK" evidence="4">
    <location>
        <begin position="327"/>
        <end position="359"/>
    </location>
</feature>
<dbReference type="GO" id="GO:0005634">
    <property type="term" value="C:nucleus"/>
    <property type="evidence" value="ECO:0007669"/>
    <property type="project" value="TreeGrafter"/>
</dbReference>
<reference evidence="6 7" key="1">
    <citation type="journal article" date="2013" name="BMC Genomics">
        <title>The miniature genome of a carnivorous plant Genlisea aurea contains a low number of genes and short non-coding sequences.</title>
        <authorList>
            <person name="Leushkin E.V."/>
            <person name="Sutormin R.A."/>
            <person name="Nabieva E.R."/>
            <person name="Penin A.A."/>
            <person name="Kondrashov A.S."/>
            <person name="Logacheva M.D."/>
        </authorList>
    </citation>
    <scope>NUCLEOTIDE SEQUENCE [LARGE SCALE GENOMIC DNA]</scope>
</reference>
<organism evidence="6 7">
    <name type="scientific">Genlisea aurea</name>
    <dbReference type="NCBI Taxonomy" id="192259"/>
    <lineage>
        <taxon>Eukaryota</taxon>
        <taxon>Viridiplantae</taxon>
        <taxon>Streptophyta</taxon>
        <taxon>Embryophyta</taxon>
        <taxon>Tracheophyta</taxon>
        <taxon>Spermatophyta</taxon>
        <taxon>Magnoliopsida</taxon>
        <taxon>eudicotyledons</taxon>
        <taxon>Gunneridae</taxon>
        <taxon>Pentapetalae</taxon>
        <taxon>asterids</taxon>
        <taxon>lamiids</taxon>
        <taxon>Lamiales</taxon>
        <taxon>Lentibulariaceae</taxon>
        <taxon>Genlisea</taxon>
    </lineage>
</organism>
<comment type="caution">
    <text evidence="6">The sequence shown here is derived from an EMBL/GenBank/DDBJ whole genome shotgun (WGS) entry which is preliminary data.</text>
</comment>
<evidence type="ECO:0000256" key="4">
    <source>
        <dbReference type="PROSITE-ProRule" id="PRU00023"/>
    </source>
</evidence>
<dbReference type="InterPro" id="IPR014756">
    <property type="entry name" value="Ig_E-set"/>
</dbReference>
<dbReference type="InterPro" id="IPR000048">
    <property type="entry name" value="IQ_motif_EF-hand-BS"/>
</dbReference>
<dbReference type="GO" id="GO:0003690">
    <property type="term" value="F:double-stranded DNA binding"/>
    <property type="evidence" value="ECO:0007669"/>
    <property type="project" value="TreeGrafter"/>
</dbReference>
<dbReference type="Pfam" id="PF00612">
    <property type="entry name" value="IQ"/>
    <property type="match status" value="1"/>
</dbReference>